<dbReference type="EC" id="2.4.1.25" evidence="3 10"/>
<dbReference type="PANTHER" id="PTHR32438:SF5">
    <property type="entry name" value="4-ALPHA-GLUCANOTRANSFERASE DPE1, CHLOROPLASTIC_AMYLOPLASTIC"/>
    <property type="match status" value="1"/>
</dbReference>
<evidence type="ECO:0000313" key="13">
    <source>
        <dbReference type="Proteomes" id="UP001163726"/>
    </source>
</evidence>
<evidence type="ECO:0000256" key="7">
    <source>
        <dbReference type="ARBA" id="ARBA00023277"/>
    </source>
</evidence>
<dbReference type="Pfam" id="PF02446">
    <property type="entry name" value="Glyco_hydro_77"/>
    <property type="match status" value="1"/>
</dbReference>
<dbReference type="InterPro" id="IPR048458">
    <property type="entry name" value="MalQ_N"/>
</dbReference>
<sequence>MDYELIDHVAKARGIETKYTNAWGQNTEVEPSSKAKLLKAMGYAIDNNEKLFSQLEDEKQTYWLSIFNPIKVIRENEPLELEIRVPISLANQILECQVNTESGHQLTHSFTPVDTTLVDAEVVDELEYQEYLIELPSINENGYHQVLLFDQARNLIAQQQLVVAPLRCYQPEPILAGQKVWGTSVQLYSLKSDTNWGIGDFTDLRLVVDEIAKRGGHFVGLNPIHALYPANPESCSPYSPSSRRWLNIFYIDPQQVEGFSQSYDIQAIIDSDQHQQLLTQARQAEFVDYVKISQLKMPVFNALFKWFQHNHLNKKTDQAGAFEAFVNEGGQSLLEQATFDAIQDKLQAQGIQAWGWPSWPEKLAEFDQQEVEQFIEDNPDKIAFYQYLQWLAKAQLEACQQVANEHQMLIGLYRDLAVGVSSGSAEVWANRDLYCADLSVGAPPDPLGPQGQSWGLPPMDPNQLFKQNYQPIIDMYRANMKACGALRIDHVMALLRLWWVPANEHATKGAYVYYPIDDLLAILCLESQRNQCMIVGEDLGTVPEGIREIFSENGLLSYRVFFFETAPDGGYYSPIHYPKQALATLTTHDLPTLKGFWHCLDLELGQRLGIYPDDATVNHLHHSRHHNKQRILDSLHGHGVVDPSVGHDAHQVPMNQSLNYAIQLHMANANSVLLSLQLEDWLEMETPVNVPGTCDEYPNWRRKLSQSLNEIFNLPQVNQLTEKLTQVRSASRAE</sequence>
<evidence type="ECO:0000256" key="3">
    <source>
        <dbReference type="ARBA" id="ARBA00012560"/>
    </source>
</evidence>
<evidence type="ECO:0000256" key="9">
    <source>
        <dbReference type="ARBA" id="ARBA00031501"/>
    </source>
</evidence>
<keyword evidence="6 10" id="KW-0808">Transferase</keyword>
<dbReference type="InterPro" id="IPR017853">
    <property type="entry name" value="GH"/>
</dbReference>
<dbReference type="SUPFAM" id="SSF51445">
    <property type="entry name" value="(Trans)glycosidases"/>
    <property type="match status" value="1"/>
</dbReference>
<keyword evidence="13" id="KW-1185">Reference proteome</keyword>
<reference evidence="12" key="1">
    <citation type="submission" date="2022-10" db="EMBL/GenBank/DDBJ databases">
        <title>Catenovulum adriacola sp. nov. isolated in the Harbour of Susak.</title>
        <authorList>
            <person name="Schoch T."/>
            <person name="Reich S.J."/>
            <person name="Stoeferle S."/>
            <person name="Flaiz M."/>
            <person name="Kazda M."/>
            <person name="Riedel C.U."/>
            <person name="Duerre P."/>
        </authorList>
    </citation>
    <scope>NUCLEOTIDE SEQUENCE</scope>
    <source>
        <strain evidence="12">TS8</strain>
    </source>
</reference>
<evidence type="ECO:0000259" key="11">
    <source>
        <dbReference type="Pfam" id="PF21226"/>
    </source>
</evidence>
<dbReference type="Pfam" id="PF21226">
    <property type="entry name" value="MalQ_N"/>
    <property type="match status" value="1"/>
</dbReference>
<dbReference type="NCBIfam" id="TIGR00217">
    <property type="entry name" value="malQ"/>
    <property type="match status" value="1"/>
</dbReference>
<evidence type="ECO:0000256" key="10">
    <source>
        <dbReference type="RuleBase" id="RU361207"/>
    </source>
</evidence>
<name>A0ABY7APW4_9ALTE</name>
<dbReference type="EMBL" id="CP109965">
    <property type="protein sequence ID" value="WAJ71598.1"/>
    <property type="molecule type" value="Genomic_DNA"/>
</dbReference>
<accession>A0ABY7APW4</accession>
<gene>
    <name evidence="12" type="primary">malQ</name>
    <name evidence="12" type="ORF">OLW01_07850</name>
</gene>
<comment type="catalytic activity">
    <reaction evidence="1 10">
        <text>Transfers a segment of a (1-&gt;4)-alpha-D-glucan to a new position in an acceptor, which may be glucose or a (1-&gt;4)-alpha-D-glucan.</text>
        <dbReference type="EC" id="2.4.1.25"/>
    </reaction>
</comment>
<evidence type="ECO:0000256" key="8">
    <source>
        <dbReference type="ARBA" id="ARBA00031423"/>
    </source>
</evidence>
<evidence type="ECO:0000256" key="1">
    <source>
        <dbReference type="ARBA" id="ARBA00000439"/>
    </source>
</evidence>
<evidence type="ECO:0000256" key="6">
    <source>
        <dbReference type="ARBA" id="ARBA00022679"/>
    </source>
</evidence>
<comment type="similarity">
    <text evidence="2 10">Belongs to the disproportionating enzyme family.</text>
</comment>
<dbReference type="GO" id="GO:0004134">
    <property type="term" value="F:4-alpha-glucanotransferase activity"/>
    <property type="evidence" value="ECO:0007669"/>
    <property type="project" value="UniProtKB-EC"/>
</dbReference>
<evidence type="ECO:0000256" key="5">
    <source>
        <dbReference type="ARBA" id="ARBA00022676"/>
    </source>
</evidence>
<dbReference type="NCBIfam" id="NF008274">
    <property type="entry name" value="PRK11052.1"/>
    <property type="match status" value="1"/>
</dbReference>
<organism evidence="12 13">
    <name type="scientific">Catenovulum adriaticum</name>
    <dbReference type="NCBI Taxonomy" id="2984846"/>
    <lineage>
        <taxon>Bacteria</taxon>
        <taxon>Pseudomonadati</taxon>
        <taxon>Pseudomonadota</taxon>
        <taxon>Gammaproteobacteria</taxon>
        <taxon>Alteromonadales</taxon>
        <taxon>Alteromonadaceae</taxon>
        <taxon>Catenovulum</taxon>
    </lineage>
</organism>
<dbReference type="Proteomes" id="UP001163726">
    <property type="component" value="Chromosome"/>
</dbReference>
<dbReference type="InterPro" id="IPR003385">
    <property type="entry name" value="Glyco_hydro_77"/>
</dbReference>
<evidence type="ECO:0000313" key="12">
    <source>
        <dbReference type="EMBL" id="WAJ71598.1"/>
    </source>
</evidence>
<dbReference type="RefSeq" id="WP_268076186.1">
    <property type="nucleotide sequence ID" value="NZ_CP109965.1"/>
</dbReference>
<protein>
    <recommendedName>
        <fullName evidence="4 10">4-alpha-glucanotransferase</fullName>
        <ecNumber evidence="3 10">2.4.1.25</ecNumber>
    </recommendedName>
    <alternativeName>
        <fullName evidence="8 10">Amylomaltase</fullName>
    </alternativeName>
    <alternativeName>
        <fullName evidence="9 10">Disproportionating enzyme</fullName>
    </alternativeName>
</protein>
<keyword evidence="7 10" id="KW-0119">Carbohydrate metabolism</keyword>
<feature type="domain" description="MalQ N-terminal beta-sandwich" evidence="11">
    <location>
        <begin position="68"/>
        <end position="165"/>
    </location>
</feature>
<dbReference type="PANTHER" id="PTHR32438">
    <property type="entry name" value="4-ALPHA-GLUCANOTRANSFERASE DPE1, CHLOROPLASTIC/AMYLOPLASTIC"/>
    <property type="match status" value="1"/>
</dbReference>
<keyword evidence="5 10" id="KW-0328">Glycosyltransferase</keyword>
<evidence type="ECO:0000256" key="4">
    <source>
        <dbReference type="ARBA" id="ARBA00020295"/>
    </source>
</evidence>
<evidence type="ECO:0000256" key="2">
    <source>
        <dbReference type="ARBA" id="ARBA00005684"/>
    </source>
</evidence>
<dbReference type="Gene3D" id="3.20.20.80">
    <property type="entry name" value="Glycosidases"/>
    <property type="match status" value="1"/>
</dbReference>
<proteinExistence type="inferred from homology"/>